<organism evidence="1 2">
    <name type="scientific">Halorubrum tailed virus 4</name>
    <dbReference type="NCBI Taxonomy" id="1273752"/>
    <lineage>
        <taxon>Viruses</taxon>
        <taxon>Duplodnaviria</taxon>
        <taxon>Heunggongvirae</taxon>
        <taxon>Uroviricota</taxon>
        <taxon>Caudoviricetes</taxon>
        <taxon>Kirjokansivirales</taxon>
        <taxon>Haloferuviridae</taxon>
        <taxon>Saldibavirus</taxon>
        <taxon>Saldibavirus natrii</taxon>
        <taxon>Saldibavirus HRTV4</taxon>
    </lineage>
</organism>
<reference evidence="1 2" key="1">
    <citation type="submission" date="2012-12" db="EMBL/GenBank/DDBJ databases">
        <authorList>
            <person name="Sencilo A."/>
            <person name="Jacobs-Sera D."/>
            <person name="Russell D.A."/>
            <person name="Ko C."/>
            <person name="Atanasova N."/>
            <person name="Osterlund E."/>
            <person name="Oksanen H.M."/>
            <person name="Bamford D.H."/>
            <person name="Hatfull G.F."/>
            <person name="Roine E."/>
            <person name="Hendrix R.W."/>
        </authorList>
    </citation>
    <scope>NUCLEOTIDE SEQUENCE [LARGE SCALE GENOMIC DNA]</scope>
</reference>
<dbReference type="GeneID" id="16194412"/>
<evidence type="ECO:0000313" key="2">
    <source>
        <dbReference type="Proteomes" id="UP000202022"/>
    </source>
</evidence>
<keyword evidence="2" id="KW-1185">Reference proteome</keyword>
<dbReference type="Proteomes" id="UP000202022">
    <property type="component" value="Segment"/>
</dbReference>
<name>R4T643_9CAUD</name>
<protein>
    <submittedName>
        <fullName evidence="1">Uncharacterized protein</fullName>
    </submittedName>
</protein>
<accession>R4T643</accession>
<sequence>MSDMDNQPLGPRNVRYYSILDSTDQGDMFTAYCDRHTQEMEEANIPVKYDGAVYKLKEPFRVYTCPVCRMEAAKKAQTSIKNVMIAVHMKSFMMWDDGESPGDWFEYVGEYEDMDSNFELLKFFD</sequence>
<dbReference type="EMBL" id="KC292023">
    <property type="protein sequence ID" value="AGM11144.1"/>
    <property type="molecule type" value="Genomic_DNA"/>
</dbReference>
<dbReference type="RefSeq" id="YP_008059541.1">
    <property type="nucleotide sequence ID" value="NC_021329.1"/>
</dbReference>
<gene>
    <name evidence="1" type="primary">52</name>
    <name evidence="1" type="ORF">HRTV4_52</name>
</gene>
<dbReference type="KEGG" id="vg:16194412"/>
<evidence type="ECO:0000313" key="1">
    <source>
        <dbReference type="EMBL" id="AGM11144.1"/>
    </source>
</evidence>
<proteinExistence type="predicted"/>